<keyword evidence="3" id="KW-1185">Reference proteome</keyword>
<dbReference type="PANTHER" id="PTHR15032:SF36">
    <property type="entry name" value="METALLO-BETA-LACTAMASE DOMAIN-CONTAINING PROTEIN"/>
    <property type="match status" value="1"/>
</dbReference>
<dbReference type="SUPFAM" id="SSF56281">
    <property type="entry name" value="Metallo-hydrolase/oxidoreductase"/>
    <property type="match status" value="1"/>
</dbReference>
<dbReference type="InterPro" id="IPR001279">
    <property type="entry name" value="Metallo-B-lactamas"/>
</dbReference>
<proteinExistence type="predicted"/>
<dbReference type="AlphaFoldDB" id="A0A2T4Z815"/>
<dbReference type="PANTHER" id="PTHR15032">
    <property type="entry name" value="N-ACYL-PHOSPHATIDYLETHANOLAMINE-HYDROLYZING PHOSPHOLIPASE D"/>
    <property type="match status" value="1"/>
</dbReference>
<dbReference type="Proteomes" id="UP000241639">
    <property type="component" value="Unassembled WGS sequence"/>
</dbReference>
<dbReference type="SMART" id="SM00849">
    <property type="entry name" value="Lactamase_B"/>
    <property type="match status" value="1"/>
</dbReference>
<evidence type="ECO:0000313" key="2">
    <source>
        <dbReference type="EMBL" id="PTM58042.1"/>
    </source>
</evidence>
<dbReference type="EMBL" id="PZZP01000001">
    <property type="protein sequence ID" value="PTM58042.1"/>
    <property type="molecule type" value="Genomic_DNA"/>
</dbReference>
<dbReference type="OrthoDB" id="9805728at2"/>
<evidence type="ECO:0000259" key="1">
    <source>
        <dbReference type="SMART" id="SM00849"/>
    </source>
</evidence>
<dbReference type="Gene3D" id="3.60.15.10">
    <property type="entry name" value="Ribonuclease Z/Hydroxyacylglutathione hydrolase-like"/>
    <property type="match status" value="1"/>
</dbReference>
<reference evidence="2 3" key="1">
    <citation type="submission" date="2018-04" db="EMBL/GenBank/DDBJ databases">
        <title>Genomic Encyclopedia of Archaeal and Bacterial Type Strains, Phase II (KMG-II): from individual species to whole genera.</title>
        <authorList>
            <person name="Goeker M."/>
        </authorList>
    </citation>
    <scope>NUCLEOTIDE SEQUENCE [LARGE SCALE GENOMIC DNA]</scope>
    <source>
        <strain evidence="2 3">DSM 45169</strain>
    </source>
</reference>
<evidence type="ECO:0000313" key="3">
    <source>
        <dbReference type="Proteomes" id="UP000241639"/>
    </source>
</evidence>
<dbReference type="Pfam" id="PF12706">
    <property type="entry name" value="Lactamase_B_2"/>
    <property type="match status" value="1"/>
</dbReference>
<organism evidence="2 3">
    <name type="scientific">Desmospora activa DSM 45169</name>
    <dbReference type="NCBI Taxonomy" id="1121389"/>
    <lineage>
        <taxon>Bacteria</taxon>
        <taxon>Bacillati</taxon>
        <taxon>Bacillota</taxon>
        <taxon>Bacilli</taxon>
        <taxon>Bacillales</taxon>
        <taxon>Thermoactinomycetaceae</taxon>
        <taxon>Desmospora</taxon>
    </lineage>
</organism>
<name>A0A2T4Z815_9BACL</name>
<protein>
    <submittedName>
        <fullName evidence="2">L-ascorbate metabolism protein UlaG (Beta-lactamase superfamily)</fullName>
    </submittedName>
</protein>
<feature type="domain" description="Metallo-beta-lactamase" evidence="1">
    <location>
        <begin position="52"/>
        <end position="259"/>
    </location>
</feature>
<accession>A0A2T4Z815</accession>
<sequence length="317" mass="36079">MLWLIVAVVVACISWIIGSYRRKLPRPVWREVGQRPQVEGFQDDAITVTWLGHSTVYLNVKGVRILTDPVFSERVGIQIFRRWTLGPKRYTPPALDIKEIGEIDLILLSHAHMDHMDLPSLRALAGEKTQVITPVGTGRLLRSMPFRAVMEAGEGEPIKLDSGVMITPFPVRHWGNRYPWNVDYGFSGYMIEKENHRIAFSGDTAYTSFHQLRKWGPVDLILVPIGAYSPDSFQGSHCTPEQAWQMAQEAGAREVAPIHWNTFVLSQEPIEEPIQRLMQAAGPESDRIVIREQGAVWRLSETQEKPQVERKELQPQL</sequence>
<comment type="caution">
    <text evidence="2">The sequence shown here is derived from an EMBL/GenBank/DDBJ whole genome shotgun (WGS) entry which is preliminary data.</text>
</comment>
<gene>
    <name evidence="2" type="ORF">C8J48_0614</name>
</gene>
<dbReference type="GO" id="GO:0005737">
    <property type="term" value="C:cytoplasm"/>
    <property type="evidence" value="ECO:0007669"/>
    <property type="project" value="TreeGrafter"/>
</dbReference>
<dbReference type="InterPro" id="IPR036866">
    <property type="entry name" value="RibonucZ/Hydroxyglut_hydro"/>
</dbReference>
<dbReference type="RefSeq" id="WP_107724899.1">
    <property type="nucleotide sequence ID" value="NZ_PZZP01000001.1"/>
</dbReference>